<evidence type="ECO:0000313" key="1">
    <source>
        <dbReference type="EMBL" id="CAA9298073.1"/>
    </source>
</evidence>
<proteinExistence type="predicted"/>
<sequence>ATIYRPARCRRRGSRRVLATTAGRVYACADATSVIQHDRSV</sequence>
<gene>
    <name evidence="1" type="ORF">AVDCRST_MAG26-4592</name>
</gene>
<accession>A0A6J4K7R6</accession>
<organism evidence="1">
    <name type="scientific">uncultured Chloroflexia bacterium</name>
    <dbReference type="NCBI Taxonomy" id="1672391"/>
    <lineage>
        <taxon>Bacteria</taxon>
        <taxon>Bacillati</taxon>
        <taxon>Chloroflexota</taxon>
        <taxon>Chloroflexia</taxon>
        <taxon>environmental samples</taxon>
    </lineage>
</organism>
<dbReference type="AlphaFoldDB" id="A0A6J4K7R6"/>
<dbReference type="EMBL" id="CADCTK010001102">
    <property type="protein sequence ID" value="CAA9298073.1"/>
    <property type="molecule type" value="Genomic_DNA"/>
</dbReference>
<feature type="non-terminal residue" evidence="1">
    <location>
        <position position="1"/>
    </location>
</feature>
<feature type="non-terminal residue" evidence="1">
    <location>
        <position position="41"/>
    </location>
</feature>
<name>A0A6J4K7R6_9CHLR</name>
<reference evidence="1" key="1">
    <citation type="submission" date="2020-02" db="EMBL/GenBank/DDBJ databases">
        <authorList>
            <person name="Meier V. D."/>
        </authorList>
    </citation>
    <scope>NUCLEOTIDE SEQUENCE</scope>
    <source>
        <strain evidence="1">AVDCRST_MAG26</strain>
    </source>
</reference>
<protein>
    <submittedName>
        <fullName evidence="1">Uncharacterized protein</fullName>
    </submittedName>
</protein>